<dbReference type="STRING" id="885272.JonanDRAFT_1560"/>
<feature type="transmembrane region" description="Helical" evidence="1">
    <location>
        <begin position="86"/>
        <end position="106"/>
    </location>
</feature>
<proteinExistence type="predicted"/>
<evidence type="ECO:0000313" key="2">
    <source>
        <dbReference type="EMBL" id="EHM13919.1"/>
    </source>
</evidence>
<dbReference type="InterPro" id="IPR049576">
    <property type="entry name" value="HDC-like"/>
</dbReference>
<evidence type="ECO:0000256" key="1">
    <source>
        <dbReference type="SAM" id="Phobius"/>
    </source>
</evidence>
<keyword evidence="1" id="KW-1133">Transmembrane helix</keyword>
<keyword evidence="3" id="KW-1185">Reference proteome</keyword>
<protein>
    <submittedName>
        <fullName evidence="2">Uncharacterized protein</fullName>
    </submittedName>
</protein>
<feature type="transmembrane region" description="Helical" evidence="1">
    <location>
        <begin position="384"/>
        <end position="407"/>
    </location>
</feature>
<feature type="transmembrane region" description="Helical" evidence="1">
    <location>
        <begin position="113"/>
        <end position="134"/>
    </location>
</feature>
<evidence type="ECO:0000313" key="3">
    <source>
        <dbReference type="Proteomes" id="UP000003806"/>
    </source>
</evidence>
<accession>H0UJF2</accession>
<name>H0UJF2_9BACT</name>
<feature type="transmembrane region" description="Helical" evidence="1">
    <location>
        <begin position="146"/>
        <end position="170"/>
    </location>
</feature>
<dbReference type="OrthoDB" id="3243277at2"/>
<reference evidence="2 3" key="1">
    <citation type="submission" date="2011-11" db="EMBL/GenBank/DDBJ databases">
        <title>The Noncontiguous Finished genome of Jonquetella anthropi DSM 22815.</title>
        <authorList>
            <consortium name="US DOE Joint Genome Institute (JGI-PGF)"/>
            <person name="Lucas S."/>
            <person name="Copeland A."/>
            <person name="Lapidus A."/>
            <person name="Glavina del Rio T."/>
            <person name="Dalin E."/>
            <person name="Tice H."/>
            <person name="Bruce D."/>
            <person name="Goodwin L."/>
            <person name="Pitluck S."/>
            <person name="Peters L."/>
            <person name="Mikhailova N."/>
            <person name="Held B."/>
            <person name="Kyrpides N."/>
            <person name="Mavromatis K."/>
            <person name="Ivanova N."/>
            <person name="Markowitz V."/>
            <person name="Cheng J.-F."/>
            <person name="Hugenholtz P."/>
            <person name="Woyke T."/>
            <person name="Wu D."/>
            <person name="Gronow S."/>
            <person name="Wellnitz S."/>
            <person name="Brambilla E."/>
            <person name="Klenk H.-P."/>
            <person name="Eisen J.A."/>
        </authorList>
    </citation>
    <scope>NUCLEOTIDE SEQUENCE [LARGE SCALE GENOMIC DNA]</scope>
    <source>
        <strain evidence="2 3">DSM 22815</strain>
    </source>
</reference>
<dbReference type="Proteomes" id="UP000003806">
    <property type="component" value="Chromosome"/>
</dbReference>
<dbReference type="EMBL" id="CM001376">
    <property type="protein sequence ID" value="EHM13919.1"/>
    <property type="molecule type" value="Genomic_DNA"/>
</dbReference>
<keyword evidence="1" id="KW-0812">Transmembrane</keyword>
<sequence>MSFIFAFFIMMFMLSIGDAVSAKTKAWVPSVFISASLFVIGFWTGWLPRNVMDIAGFGTNMWTLAMFLIIGHMGSMMSLKELGQQWKTVVIAVAGLVGLSVALFVLAKPILGWNAVVLGTPSLAGALVSTIMMGEAAKAMNLGVLALLPPAIFVVQSFVGYPLTALCLKWEGTRLLNARKAGDVKAYNCPVEDVSAPGAARKRLIPPLPEKYQTSFTHLAGLGLVGWVSFNVAAWIKAGLIAINPAWGSYAIHPLVITLIFGALAAEVGLIERKTLEKSSSLGLVMAIVMCLVMCMLKESTPHDLLMLVWPVFVIVVIGVCGLMLFSAIMGKILGRSVPLSMALTLTALYGFPPNYILTEEASKGLAKDKEEFSFLMNQMLSPMIIGGFITVTIGSVIMAGVCVTLLHPAGM</sequence>
<dbReference type="RefSeq" id="WP_008519799.1">
    <property type="nucleotide sequence ID" value="NZ_CM001376.1"/>
</dbReference>
<feature type="transmembrane region" description="Helical" evidence="1">
    <location>
        <begin position="305"/>
        <end position="326"/>
    </location>
</feature>
<feature type="transmembrane region" description="Helical" evidence="1">
    <location>
        <begin position="219"/>
        <end position="238"/>
    </location>
</feature>
<feature type="transmembrane region" description="Helical" evidence="1">
    <location>
        <begin position="250"/>
        <end position="270"/>
    </location>
</feature>
<feature type="transmembrane region" description="Helical" evidence="1">
    <location>
        <begin position="29"/>
        <end position="47"/>
    </location>
</feature>
<dbReference type="eggNOG" id="COG0786">
    <property type="taxonomic scope" value="Bacteria"/>
</dbReference>
<gene>
    <name evidence="2" type="ORF">JonanDRAFT_1560</name>
</gene>
<feature type="transmembrane region" description="Helical" evidence="1">
    <location>
        <begin position="333"/>
        <end position="352"/>
    </location>
</feature>
<feature type="transmembrane region" description="Helical" evidence="1">
    <location>
        <begin position="54"/>
        <end position="74"/>
    </location>
</feature>
<organism evidence="2 3">
    <name type="scientific">Jonquetella anthropi DSM 22815</name>
    <dbReference type="NCBI Taxonomy" id="885272"/>
    <lineage>
        <taxon>Bacteria</taxon>
        <taxon>Thermotogati</taxon>
        <taxon>Synergistota</taxon>
        <taxon>Synergistia</taxon>
        <taxon>Synergistales</taxon>
        <taxon>Dethiosulfovibrionaceae</taxon>
        <taxon>Jonquetella</taxon>
    </lineage>
</organism>
<dbReference type="CDD" id="cd21416">
    <property type="entry name" value="HDC_protein"/>
    <property type="match status" value="1"/>
</dbReference>
<feature type="transmembrane region" description="Helical" evidence="1">
    <location>
        <begin position="282"/>
        <end position="299"/>
    </location>
</feature>
<dbReference type="HOGENOM" id="CLU_056517_1_0_0"/>
<dbReference type="AlphaFoldDB" id="H0UJF2"/>
<keyword evidence="1" id="KW-0472">Membrane</keyword>